<dbReference type="InterPro" id="IPR016040">
    <property type="entry name" value="NAD(P)-bd_dom"/>
</dbReference>
<dbReference type="EMBL" id="LYPC01000027">
    <property type="protein sequence ID" value="OCT12750.1"/>
    <property type="molecule type" value="Genomic_DNA"/>
</dbReference>
<dbReference type="PANTHER" id="PTHR43355:SF2">
    <property type="entry name" value="FLAVIN REDUCTASE (NADPH)"/>
    <property type="match status" value="1"/>
</dbReference>
<evidence type="ECO:0000259" key="1">
    <source>
        <dbReference type="Pfam" id="PF13460"/>
    </source>
</evidence>
<accession>A0A1C0ZXC4</accession>
<proteinExistence type="predicted"/>
<dbReference type="InterPro" id="IPR051606">
    <property type="entry name" value="Polyketide_Oxido-like"/>
</dbReference>
<dbReference type="OrthoDB" id="9785372at2"/>
<keyword evidence="3" id="KW-1185">Reference proteome</keyword>
<protein>
    <submittedName>
        <fullName evidence="2">Oxidoreductase</fullName>
    </submittedName>
</protein>
<evidence type="ECO:0000313" key="2">
    <source>
        <dbReference type="EMBL" id="OCT12750.1"/>
    </source>
</evidence>
<evidence type="ECO:0000313" key="3">
    <source>
        <dbReference type="Proteomes" id="UP000093309"/>
    </source>
</evidence>
<dbReference type="InterPro" id="IPR036291">
    <property type="entry name" value="NAD(P)-bd_dom_sf"/>
</dbReference>
<dbReference type="Proteomes" id="UP000093309">
    <property type="component" value="Unassembled WGS sequence"/>
</dbReference>
<name>A0A1C0ZXC4_9BACL</name>
<organism evidence="2 3">
    <name type="scientific">Paenibacillus pectinilyticus</name>
    <dbReference type="NCBI Taxonomy" id="512399"/>
    <lineage>
        <taxon>Bacteria</taxon>
        <taxon>Bacillati</taxon>
        <taxon>Bacillota</taxon>
        <taxon>Bacilli</taxon>
        <taxon>Bacillales</taxon>
        <taxon>Paenibacillaceae</taxon>
        <taxon>Paenibacillus</taxon>
    </lineage>
</organism>
<dbReference type="GO" id="GO:0042602">
    <property type="term" value="F:riboflavin reductase (NADPH) activity"/>
    <property type="evidence" value="ECO:0007669"/>
    <property type="project" value="TreeGrafter"/>
</dbReference>
<dbReference type="AlphaFoldDB" id="A0A1C0ZXC4"/>
<dbReference type="RefSeq" id="WP_065857342.1">
    <property type="nucleotide sequence ID" value="NZ_LYPC01000027.1"/>
</dbReference>
<dbReference type="SUPFAM" id="SSF51735">
    <property type="entry name" value="NAD(P)-binding Rossmann-fold domains"/>
    <property type="match status" value="1"/>
</dbReference>
<dbReference type="PANTHER" id="PTHR43355">
    <property type="entry name" value="FLAVIN REDUCTASE (NADPH)"/>
    <property type="match status" value="1"/>
</dbReference>
<reference evidence="3" key="1">
    <citation type="submission" date="2016-05" db="EMBL/GenBank/DDBJ databases">
        <title>Paenibacillus oryzae. sp. nov., isolated from the rice root.</title>
        <authorList>
            <person name="Zhang J."/>
            <person name="Zhang X."/>
        </authorList>
    </citation>
    <scope>NUCLEOTIDE SEQUENCE [LARGE SCALE GENOMIC DNA]</scope>
    <source>
        <strain evidence="3">KCTC13222</strain>
    </source>
</reference>
<dbReference type="STRING" id="512399.A8709_30425"/>
<dbReference type="Pfam" id="PF13460">
    <property type="entry name" value="NAD_binding_10"/>
    <property type="match status" value="1"/>
</dbReference>
<comment type="caution">
    <text evidence="2">The sequence shown here is derived from an EMBL/GenBank/DDBJ whole genome shotgun (WGS) entry which is preliminary data.</text>
</comment>
<dbReference type="GO" id="GO:0004074">
    <property type="term" value="F:biliverdin reductase [NAD(P)H] activity"/>
    <property type="evidence" value="ECO:0007669"/>
    <property type="project" value="TreeGrafter"/>
</dbReference>
<gene>
    <name evidence="2" type="ORF">A8709_30425</name>
</gene>
<sequence length="215" mass="24118">MHITIFGASGAIGKIVLEHALRNKGNVVTAFVRRPDSLKVTSPNLNLIVGELTDQNLIKKAIEQADVVISTLGPALDTSRKLKGTPIADGHEMIIQVMEQLNKKRFITLATPTVKSNEDKKQFTTIVPGIMAKLLFPNGYHEMKKVEQLIKKSSLDWTVVRIINPNVKHKNNAYDFSFGDKPAKMAVSRENVGAFMYRIASEHLYRHRMPIIFNN</sequence>
<dbReference type="Gene3D" id="3.40.50.720">
    <property type="entry name" value="NAD(P)-binding Rossmann-like Domain"/>
    <property type="match status" value="1"/>
</dbReference>
<feature type="domain" description="NAD(P)-binding" evidence="1">
    <location>
        <begin position="7"/>
        <end position="201"/>
    </location>
</feature>